<proteinExistence type="predicted"/>
<name>A0ABQ9MX37_HEVBR</name>
<evidence type="ECO:0000313" key="2">
    <source>
        <dbReference type="Proteomes" id="UP001174677"/>
    </source>
</evidence>
<evidence type="ECO:0000313" key="1">
    <source>
        <dbReference type="EMBL" id="KAJ9184862.1"/>
    </source>
</evidence>
<dbReference type="PANTHER" id="PTHR37743">
    <property type="entry name" value="ARM REPEAT SUPERFAMILY PROTEIN"/>
    <property type="match status" value="1"/>
</dbReference>
<gene>
    <name evidence="1" type="ORF">P3X46_004548</name>
</gene>
<dbReference type="PANTHER" id="PTHR37743:SF1">
    <property type="entry name" value="ARM REPEAT SUPERFAMILY PROTEIN"/>
    <property type="match status" value="1"/>
</dbReference>
<dbReference type="Proteomes" id="UP001174677">
    <property type="component" value="Chromosome 3"/>
</dbReference>
<comment type="caution">
    <text evidence="1">The sequence shown here is derived from an EMBL/GenBank/DDBJ whole genome shotgun (WGS) entry which is preliminary data.</text>
</comment>
<dbReference type="EMBL" id="JARPOI010000003">
    <property type="protein sequence ID" value="KAJ9184862.1"/>
    <property type="molecule type" value="Genomic_DNA"/>
</dbReference>
<reference evidence="1" key="1">
    <citation type="journal article" date="2023" name="Plant Biotechnol. J.">
        <title>Chromosome-level wild Hevea brasiliensis genome provides new tools for genomic-assisted breeding and valuable loci to elevate rubber yield.</title>
        <authorList>
            <person name="Cheng H."/>
            <person name="Song X."/>
            <person name="Hu Y."/>
            <person name="Wu T."/>
            <person name="Yang Q."/>
            <person name="An Z."/>
            <person name="Feng S."/>
            <person name="Deng Z."/>
            <person name="Wu W."/>
            <person name="Zeng X."/>
            <person name="Tu M."/>
            <person name="Wang X."/>
            <person name="Huang H."/>
        </authorList>
    </citation>
    <scope>NUCLEOTIDE SEQUENCE</scope>
    <source>
        <strain evidence="1">MT/VB/25A 57/8</strain>
    </source>
</reference>
<keyword evidence="2" id="KW-1185">Reference proteome</keyword>
<dbReference type="InterPro" id="IPR011989">
    <property type="entry name" value="ARM-like"/>
</dbReference>
<protein>
    <submittedName>
        <fullName evidence="1">Uncharacterized protein</fullName>
    </submittedName>
</protein>
<organism evidence="1 2">
    <name type="scientific">Hevea brasiliensis</name>
    <name type="common">Para rubber tree</name>
    <name type="synonym">Siphonia brasiliensis</name>
    <dbReference type="NCBI Taxonomy" id="3981"/>
    <lineage>
        <taxon>Eukaryota</taxon>
        <taxon>Viridiplantae</taxon>
        <taxon>Streptophyta</taxon>
        <taxon>Embryophyta</taxon>
        <taxon>Tracheophyta</taxon>
        <taxon>Spermatophyta</taxon>
        <taxon>Magnoliopsida</taxon>
        <taxon>eudicotyledons</taxon>
        <taxon>Gunneridae</taxon>
        <taxon>Pentapetalae</taxon>
        <taxon>rosids</taxon>
        <taxon>fabids</taxon>
        <taxon>Malpighiales</taxon>
        <taxon>Euphorbiaceae</taxon>
        <taxon>Crotonoideae</taxon>
        <taxon>Micrandreae</taxon>
        <taxon>Hevea</taxon>
    </lineage>
</organism>
<sequence length="1118" mass="125085">MEPQETLIWKAESPESPESMVSVSIGKAITTLLGARSRKLHDAISRLSPDSNKRPSLGSLEDSLWFLHKFVKDGAERDQKLDDILIPIIQHSLRSKDSKHGGQALILINWLFQDEFLFQAVARSLADILARKDDRYIALGWCILIRSLVEYENFMDKHPVNGIRDNYNALLKILCSYIPFLSHIVSKGSTLQDGFELPSRLSMSAADCILSISEALTKKNKVLSKNQKLLNSNASNQPISLVSAAIGEKKEKPSRELSEDSNFDMAYLLWKRIQELATLLQRLLAWSRKSRPLHAKGVEQVLKWLQEIKGHYGYFQDEADANFPKTGALLLSSCWKHYSILLHLEDHKFSQHCNELLDQYISGIQYYTDNHPEGHTENKDAGMETRKFFLNCLCLLLGRLDRKKFESTMSEYGMQISRILLSQLHYADEDVIAGAVCIFKEAIFKPNYYSGDGLTESRQMDMVLPLLLNLLDERDGIAKAVVVLIAEYCSMTSNSNCLKQVLERLASGNALQRRNAIDVVSQVLCMSLDSTGKLSHLAWQDIANNLLERFSDEDITIRQQASKLISMIDPALVFPALVHLIYSSDEGVQSCASTSLTTMLKCHSQKPEVICMLLDCLSNLNQGLDLSLTTGYQREGPKVDIDRVLKLMSEWSKSVQNWNSLIGPLIDKMFAEPANATIVRFLSCISEYLAEAADVVLSRVLLQIKPQEGISKGFLSRWESKSCTSEELMKMEQSLFERLCPLLIIRMLPLGVFDDLNSHTMYGQLPIQGITHEWEDINVVDECVAAFLLQRAFNKYEFEDVRKLAAELCGRIHPQVLLTIVSSLLEHAAISHDILRIKACLFAICSSLMVRGSDSVSHPAILQIRKTIETVVLWPSLDGDEVSKAQHGCIDCLALMICAELQALKSFKDSSEKYSTIGKTRNSGNDASDNSALAYVIHQLTNDKKEVSISTIRSEKNEFDAPVPHSFRLCMANTLISACQKISDSGKKSFARRTLPNLIHSVEMIMHAEIRAACVQVLFSAVYHLKSAILPYSVDLLKLSVKVLREGSEKEKMAGAKLVASLMGSEDAILESISEGLLEARQVLLSISSSDPSHDLRVVCKKLLACITSPSVPTKYLA</sequence>
<dbReference type="SUPFAM" id="SSF48371">
    <property type="entry name" value="ARM repeat"/>
    <property type="match status" value="2"/>
</dbReference>
<dbReference type="InterPro" id="IPR016024">
    <property type="entry name" value="ARM-type_fold"/>
</dbReference>
<dbReference type="Gene3D" id="1.25.10.10">
    <property type="entry name" value="Leucine-rich Repeat Variant"/>
    <property type="match status" value="1"/>
</dbReference>
<accession>A0ABQ9MX37</accession>